<feature type="transmembrane region" description="Helical" evidence="1">
    <location>
        <begin position="130"/>
        <end position="148"/>
    </location>
</feature>
<name>A0ABN9NBZ6_9MYCO</name>
<dbReference type="InterPro" id="IPR052712">
    <property type="entry name" value="Acid_resist_chaperone_HdeD"/>
</dbReference>
<keyword evidence="1" id="KW-0812">Transmembrane</keyword>
<evidence type="ECO:0000313" key="2">
    <source>
        <dbReference type="EMBL" id="CAJ1501077.1"/>
    </source>
</evidence>
<organism evidence="2 3">
    <name type="scientific">[Mycobacterium] kokjensenii</name>
    <dbReference type="NCBI Taxonomy" id="3064287"/>
    <lineage>
        <taxon>Bacteria</taxon>
        <taxon>Bacillati</taxon>
        <taxon>Actinomycetota</taxon>
        <taxon>Actinomycetes</taxon>
        <taxon>Mycobacteriales</taxon>
        <taxon>Mycobacteriaceae</taxon>
        <taxon>Mycolicibacter</taxon>
    </lineage>
</organism>
<feature type="transmembrane region" description="Helical" evidence="1">
    <location>
        <begin position="37"/>
        <end position="57"/>
    </location>
</feature>
<dbReference type="RefSeq" id="WP_308473351.1">
    <property type="nucleotide sequence ID" value="NZ_OY726394.1"/>
</dbReference>
<keyword evidence="1" id="KW-0472">Membrane</keyword>
<dbReference type="Pfam" id="PF03729">
    <property type="entry name" value="DUF308"/>
    <property type="match status" value="2"/>
</dbReference>
<protein>
    <submittedName>
        <fullName evidence="2">HdeD family acid-resistance protein</fullName>
    </submittedName>
</protein>
<gene>
    <name evidence="2" type="ORF">MU0083_002591</name>
</gene>
<dbReference type="Proteomes" id="UP001190336">
    <property type="component" value="Chromosome"/>
</dbReference>
<proteinExistence type="predicted"/>
<feature type="transmembrane region" description="Helical" evidence="1">
    <location>
        <begin position="154"/>
        <end position="171"/>
    </location>
</feature>
<feature type="transmembrane region" description="Helical" evidence="1">
    <location>
        <begin position="95"/>
        <end position="118"/>
    </location>
</feature>
<evidence type="ECO:0000313" key="3">
    <source>
        <dbReference type="Proteomes" id="UP001190336"/>
    </source>
</evidence>
<dbReference type="PANTHER" id="PTHR34989:SF1">
    <property type="entry name" value="PROTEIN HDED"/>
    <property type="match status" value="1"/>
</dbReference>
<dbReference type="InterPro" id="IPR005325">
    <property type="entry name" value="DUF308_memb"/>
</dbReference>
<feature type="transmembrane region" description="Helical" evidence="1">
    <location>
        <begin position="69"/>
        <end position="89"/>
    </location>
</feature>
<evidence type="ECO:0000256" key="1">
    <source>
        <dbReference type="SAM" id="Phobius"/>
    </source>
</evidence>
<sequence length="191" mass="20294">MTVRESAQMLWRASVSWGALAMALGVLMLFWPGITVLVSAVLFGIYLLISGVAQVASAFGLEVTAGSRILLFISGALSVVLAVLAFRYFDQGYGVWLLGIWVGIGFVFQGVSEIALAAGDRRLPARGWQFLSGALAVLAGLVMLSWPIESTVSLAQVSGAFLFAIGLLQVVKAFQLRRGIRTAASELAGRE</sequence>
<reference evidence="2 3" key="1">
    <citation type="submission" date="2023-08" db="EMBL/GenBank/DDBJ databases">
        <authorList>
            <person name="Folkvardsen B D."/>
            <person name="Norman A."/>
        </authorList>
    </citation>
    <scope>NUCLEOTIDE SEQUENCE [LARGE SCALE GENOMIC DNA]</scope>
    <source>
        <strain evidence="2 3">Mu0083</strain>
    </source>
</reference>
<accession>A0ABN9NBZ6</accession>
<feature type="transmembrane region" description="Helical" evidence="1">
    <location>
        <begin position="9"/>
        <end position="31"/>
    </location>
</feature>
<keyword evidence="3" id="KW-1185">Reference proteome</keyword>
<keyword evidence="1" id="KW-1133">Transmembrane helix</keyword>
<dbReference type="PANTHER" id="PTHR34989">
    <property type="entry name" value="PROTEIN HDED"/>
    <property type="match status" value="1"/>
</dbReference>
<dbReference type="EMBL" id="OY726394">
    <property type="protein sequence ID" value="CAJ1501077.1"/>
    <property type="molecule type" value="Genomic_DNA"/>
</dbReference>